<dbReference type="NCBIfam" id="TIGR04131">
    <property type="entry name" value="Bac_Flav_CTERM"/>
    <property type="match status" value="1"/>
</dbReference>
<dbReference type="InterPro" id="IPR026341">
    <property type="entry name" value="T9SS_type_B"/>
</dbReference>
<name>A0A6L9E9M1_9FLAO</name>
<sequence>MKSKGHIQNLVLGVLLLVGLILHGQSCPDLTSPVDGATNVPVNADISWSAVEGINGYILSIGTTPGGTEILNERPVGSATTYTPPLGLPENTQIYVTITLFFFDRPDITCNTETFRTEDITTAPLCTSLRNPLNNATDVNVGTNIVWNYAPTATDYRLNIGTTPGGNDILNDQSVGNVLSYQPPADFPPNTQIYVTVVPVNDNGSPAPCQEESFTTGDIAVLPGCTSLISPADGAINVPLTPFLEWTAVPGADGYRLTIGESPFTAEILDNNEFLTNSTFVINFDPNKTFFITIVPFNDAGEAIGCQQESFTTILGCGPFIDRDTGELVTLNPEIEFPDTVSFCENTTPLVITSPDVADGFRWYKVDEFGNEILISSTAEVSISENGEYIYEAYNEIPQATGVVECATTKTFNVVSSELATVRNVDIREVGNGLRIQVEVDGIGDYEFAIDNPEGPYQIDNVFEGISPGTHIIYIRDRNGCGTVDYEITQDLTLEGFPKFFTPNGDGINDFWQFVPPVAGEVNVADIFIFDRFGRLITQMDPLSQGWDGTFNGTELPSADYWFKARDASDNEITGHFALKR</sequence>
<comment type="caution">
    <text evidence="1">The sequence shown here is derived from an EMBL/GenBank/DDBJ whole genome shotgun (WGS) entry which is preliminary data.</text>
</comment>
<reference evidence="1 2" key="1">
    <citation type="submission" date="2020-01" db="EMBL/GenBank/DDBJ databases">
        <title>Bacteria diversity of Porities sp.</title>
        <authorList>
            <person name="Wang G."/>
        </authorList>
    </citation>
    <scope>NUCLEOTIDE SEQUENCE [LARGE SCALE GENOMIC DNA]</scope>
    <source>
        <strain evidence="1 2">R33</strain>
    </source>
</reference>
<protein>
    <submittedName>
        <fullName evidence="1">T9SS type B sorting domain-containing protein</fullName>
    </submittedName>
</protein>
<dbReference type="RefSeq" id="WP_161434301.1">
    <property type="nucleotide sequence ID" value="NZ_WXYO01000002.1"/>
</dbReference>
<gene>
    <name evidence="1" type="ORF">GTQ38_04570</name>
</gene>
<dbReference type="Pfam" id="PF13585">
    <property type="entry name" value="CHU_C"/>
    <property type="match status" value="1"/>
</dbReference>
<organism evidence="1 2">
    <name type="scientific">Poritiphilus flavus</name>
    <dbReference type="NCBI Taxonomy" id="2697053"/>
    <lineage>
        <taxon>Bacteria</taxon>
        <taxon>Pseudomonadati</taxon>
        <taxon>Bacteroidota</taxon>
        <taxon>Flavobacteriia</taxon>
        <taxon>Flavobacteriales</taxon>
        <taxon>Flavobacteriaceae</taxon>
        <taxon>Poritiphilus</taxon>
    </lineage>
</organism>
<dbReference type="AlphaFoldDB" id="A0A6L9E9M1"/>
<evidence type="ECO:0000313" key="1">
    <source>
        <dbReference type="EMBL" id="NAS11262.1"/>
    </source>
</evidence>
<dbReference type="InterPro" id="IPR013783">
    <property type="entry name" value="Ig-like_fold"/>
</dbReference>
<accession>A0A6L9E9M1</accession>
<dbReference type="Gene3D" id="2.60.40.10">
    <property type="entry name" value="Immunoglobulins"/>
    <property type="match status" value="3"/>
</dbReference>
<dbReference type="Proteomes" id="UP000475249">
    <property type="component" value="Unassembled WGS sequence"/>
</dbReference>
<keyword evidence="2" id="KW-1185">Reference proteome</keyword>
<proteinExistence type="predicted"/>
<dbReference type="EMBL" id="WXYO01000002">
    <property type="protein sequence ID" value="NAS11262.1"/>
    <property type="molecule type" value="Genomic_DNA"/>
</dbReference>
<evidence type="ECO:0000313" key="2">
    <source>
        <dbReference type="Proteomes" id="UP000475249"/>
    </source>
</evidence>